<dbReference type="PANTHER" id="PTHR33112">
    <property type="entry name" value="DOMAIN PROTEIN, PUTATIVE-RELATED"/>
    <property type="match status" value="1"/>
</dbReference>
<name>A0A4Z1JV63_9HELO</name>
<dbReference type="Proteomes" id="UP000297229">
    <property type="component" value="Unassembled WGS sequence"/>
</dbReference>
<accession>A0A4Z1JV63</accession>
<dbReference type="STRING" id="278938.A0A4Z1JV63"/>
<dbReference type="Pfam" id="PF06985">
    <property type="entry name" value="HET"/>
    <property type="match status" value="1"/>
</dbReference>
<sequence length="655" mass="74514">MQIFDDSRPYNGRFIIRNGCSLRVELQVYHNRKARKVPKLLHWGLESFGIQTNGPRVDGVIDLEFYSKSVQENAMHVKSALLSAFGIARDVSTFNSIQRSASIIREWIANCDSQHTKCAFRTNGNAFPTRVLDVCQLRRESGIVVLVEKTDASFHNPETAASKQRYATLSHCWGGHQPLQTKRETFMQHRKGIAWKSLPLTFRDAISIVRALGIRYIWIDSLCIIQDDQDDWKKEAARMAIVYSNSYLNLAATGSHDSRGGFFYRRKLHLKNSTLSIRSHKISSIRLRKIDNQSSIFVRPSLEEIHHRYNSPNYPYLGHRKVLSIGTPLLTRAWVFQERRLAPRTIHFHPSELVMECKSGLRCECTGLEKLYANSITTESDLERLEDLKVFEQWFDIVQEYCKLSLTRPSDRLIALIGVASTFQDRLKCRYLAGLWQSDIARGLLWTLRGAHQSSNYTKNEKGTSKAKTAFASSWSWASAVFNDGGIITFPATQDSSFKPHECFSYISTNLPTTAVESLDFPETDIPTIRIQGLGVAGEITHECSKVAKRRGVTLNFGSYSATVPSPEIIISLDFYHDFHSDHTANESTKIICVVVGTMHLRDPTTKPKTDSWICTLLCKLSSRRPEHYERVGVFDVREDTGIFQDADKMTIDLI</sequence>
<dbReference type="EMBL" id="PQXM01000232">
    <property type="protein sequence ID" value="TGO75112.1"/>
    <property type="molecule type" value="Genomic_DNA"/>
</dbReference>
<feature type="domain" description="Heterokaryon incompatibility" evidence="1">
    <location>
        <begin position="166"/>
        <end position="338"/>
    </location>
</feature>
<evidence type="ECO:0000313" key="3">
    <source>
        <dbReference type="Proteomes" id="UP000297229"/>
    </source>
</evidence>
<proteinExistence type="predicted"/>
<reference evidence="2 3" key="1">
    <citation type="submission" date="2017-12" db="EMBL/GenBank/DDBJ databases">
        <title>Comparative genomics of Botrytis spp.</title>
        <authorList>
            <person name="Valero-Jimenez C.A."/>
            <person name="Tapia P."/>
            <person name="Veloso J."/>
            <person name="Silva-Moreno E."/>
            <person name="Staats M."/>
            <person name="Valdes J.H."/>
            <person name="Van Kan J.A.L."/>
        </authorList>
    </citation>
    <scope>NUCLEOTIDE SEQUENCE [LARGE SCALE GENOMIC DNA]</scope>
    <source>
        <strain evidence="2 3">Be9601</strain>
    </source>
</reference>
<comment type="caution">
    <text evidence="2">The sequence shown here is derived from an EMBL/GenBank/DDBJ whole genome shotgun (WGS) entry which is preliminary data.</text>
</comment>
<keyword evidence="3" id="KW-1185">Reference proteome</keyword>
<protein>
    <recommendedName>
        <fullName evidence="1">Heterokaryon incompatibility domain-containing protein</fullName>
    </recommendedName>
</protein>
<evidence type="ECO:0000259" key="1">
    <source>
        <dbReference type="Pfam" id="PF06985"/>
    </source>
</evidence>
<dbReference type="AlphaFoldDB" id="A0A4Z1JV63"/>
<organism evidence="2 3">
    <name type="scientific">Botrytis elliptica</name>
    <dbReference type="NCBI Taxonomy" id="278938"/>
    <lineage>
        <taxon>Eukaryota</taxon>
        <taxon>Fungi</taxon>
        <taxon>Dikarya</taxon>
        <taxon>Ascomycota</taxon>
        <taxon>Pezizomycotina</taxon>
        <taxon>Leotiomycetes</taxon>
        <taxon>Helotiales</taxon>
        <taxon>Sclerotiniaceae</taxon>
        <taxon>Botrytis</taxon>
    </lineage>
</organism>
<gene>
    <name evidence="2" type="ORF">BELL_0233g00020</name>
</gene>
<dbReference type="InterPro" id="IPR010730">
    <property type="entry name" value="HET"/>
</dbReference>
<dbReference type="PANTHER" id="PTHR33112:SF10">
    <property type="entry name" value="TOL"/>
    <property type="match status" value="1"/>
</dbReference>
<evidence type="ECO:0000313" key="2">
    <source>
        <dbReference type="EMBL" id="TGO75112.1"/>
    </source>
</evidence>